<feature type="region of interest" description="Disordered" evidence="5">
    <location>
        <begin position="615"/>
        <end position="655"/>
    </location>
</feature>
<feature type="compositionally biased region" description="Low complexity" evidence="5">
    <location>
        <begin position="1506"/>
        <end position="1516"/>
    </location>
</feature>
<feature type="compositionally biased region" description="Low complexity" evidence="5">
    <location>
        <begin position="1038"/>
        <end position="1047"/>
    </location>
</feature>
<dbReference type="EMBL" id="BSDZ01000094">
    <property type="protein sequence ID" value="GLI70496.1"/>
    <property type="molecule type" value="Genomic_DNA"/>
</dbReference>
<keyword evidence="8" id="KW-1185">Reference proteome</keyword>
<accession>A0ABQ5SLI9</accession>
<feature type="transmembrane region" description="Helical" evidence="6">
    <location>
        <begin position="1225"/>
        <end position="1244"/>
    </location>
</feature>
<evidence type="ECO:0000256" key="2">
    <source>
        <dbReference type="ARBA" id="ARBA00022692"/>
    </source>
</evidence>
<evidence type="ECO:0000256" key="6">
    <source>
        <dbReference type="SAM" id="Phobius"/>
    </source>
</evidence>
<feature type="transmembrane region" description="Helical" evidence="6">
    <location>
        <begin position="1305"/>
        <end position="1323"/>
    </location>
</feature>
<feature type="region of interest" description="Disordered" evidence="5">
    <location>
        <begin position="1688"/>
        <end position="1744"/>
    </location>
</feature>
<feature type="transmembrane region" description="Helical" evidence="6">
    <location>
        <begin position="21"/>
        <end position="47"/>
    </location>
</feature>
<evidence type="ECO:0000313" key="8">
    <source>
        <dbReference type="Proteomes" id="UP001165090"/>
    </source>
</evidence>
<evidence type="ECO:0000313" key="7">
    <source>
        <dbReference type="EMBL" id="GLI70496.1"/>
    </source>
</evidence>
<protein>
    <submittedName>
        <fullName evidence="7">Uncharacterized protein</fullName>
    </submittedName>
</protein>
<reference evidence="7 8" key="1">
    <citation type="journal article" date="2023" name="IScience">
        <title>Expanded male sex-determining region conserved during the evolution of homothallism in the green alga Volvox.</title>
        <authorList>
            <person name="Yamamoto K."/>
            <person name="Matsuzaki R."/>
            <person name="Mahakham W."/>
            <person name="Heman W."/>
            <person name="Sekimoto H."/>
            <person name="Kawachi M."/>
            <person name="Minakuchi Y."/>
            <person name="Toyoda A."/>
            <person name="Nozaki H."/>
        </authorList>
    </citation>
    <scope>NUCLEOTIDE SEQUENCE [LARGE SCALE GENOMIC DNA]</scope>
    <source>
        <strain evidence="7 8">NIES-4468</strain>
    </source>
</reference>
<keyword evidence="3 6" id="KW-1133">Transmembrane helix</keyword>
<feature type="compositionally biased region" description="Basic and acidic residues" evidence="5">
    <location>
        <begin position="329"/>
        <end position="343"/>
    </location>
</feature>
<sequence length="1836" mass="193660">MFKLALVQDNLQRWSRPLVECARNFIISPPFQAAVQFSVGTFLAGLFVFIRPISFNLSCLASLLVVVVVAVLSPDNHIGTRLTGAATLLGAMAWGLVLGGAVLTLAHVAVQSTCTTPVGCSAHTAMLCCLSVVLIAVLSVNRAAIGPPYPPHVCVAGMVSVLAFGLVLIAGQFITNMRLLWTNVVGGLLLSCLVASGFSSLVSLLVLPSLAVDEMRADAAAAIRGIGYAASRFASRGLQQEQSGAPARTRPTSRLQPHVSIINANTSGLTGADQRPDPSVSSAIAAGSEAAFEERHSKPAVAGSIPIWKDPRVRQESVAAGGDDGAEAGFERDSRASESGDDHDTYCNCCSCRNDHSSSELPQAPSCAAALDAGASPVKLSLGRFRHRARLSASPGCKAAAPRDLSPTSAAAISPMLPAAPCGSRPSAACAVHRLGPSDSAALAVPCDAAPGSSDSANAVAEHAVEGGSVHFGYGQGADYRPPSAPTSEDERPAWPLHSMPRPRIGGGGGRRYVGLGGGDGSDFEHVLEDEDEFLRLLQEATAPPVTYSTMTVSRGGRPRYARAPPLPAVAPPGGILPSPSTRDLMGLGGAASIAVAISAPSAVPGVQASGRAQAVKAQKEAGTRPGSAEASAESVGQPSSAAAATHGSGGGAMKSSTVAWTPVSALRPLLARARACAAAAAVEPTWMMRGPANLTAWSGVLSACETLLGRVASLECLLEDHHPGQPGHSLGDVRLAAVLGVDVVSPYRLVYGEVAASCAAMSVAVANSIQGHTDKSFTAVGGWQLSKERLSSLVSTTLSSYWSRVRAAQRHHCYCRYNHRHHHNHRGDVDIDVPVVKAEHGIIYDRAAARASERPLSPIPPALSSASPLKGTGQLGHLRDDSSHPPQHRGPLNLHQVREKLSPRSGPHHQGAHLPLHQQNQLQQHMNELCCQLHYGSLRHQPQLHPHSHHHVGMPLRAPKIRTVSLHQARAMTFLWTVTEGVISAMDELETAVQQALSKPRLTGKSSVSAAAVDIQNTPCALKSTAALMPAQPPKPTSLSSPPKESMATDTAPKSGSEASETGCSCSFADGNGEGSRGGDGDAIVNSAIHAGGRASSEVIDANAGSSEGVVLLVGEHTAPSQASKEQQRHLKPQDRPENLGSDLARPHGWWCLAGLWRSLTCSHSDSGDEWWRFGWARPLVEITLGIPMVRHCALLVVSHFRTLLLSGAGPRSARLRQRLFQYLFKYWLVSVSTLVFILGLAARPDAGFMRRYPMLYAYIATSVSMTDRVESTMSRSALRAGGTLLGGVLGLWVMLLHKWADSPVGLMAIVIPVVFLTGSMASHPLLYGMYLTVGTLLSIVFCQYGTSPYCCTTPGGTLEMFAARVVSVLLGCTLPVLFSQAVLPWFTSDWALETMATAFINAAIIVRQLYRRFFDEHLRAHMASWGALATAELLQLYGMEEEAEALLGEASASPANTAPAESVEVPVQICHTGREQPDLELQLRPQQQSLPRLQQQLVGDRDGSGASSSSSSSSSRRRRGGANGGKSEGLLEAGREPGAVVTQKAATQVTALEVMTAAARAPSPPSAGDTALATALRTLVSGPLVAVQTSLMKDTTVWSRGIYAVPLIVSAMLRSGLQLADRLAALQLVVADTPPPVHGQLSGWAFERMVLPLHKEMMAVIAALDCLSAVTARLLDRMASSAERLSGAACDDRVSDGDRDDGTGGGGSPPQPRCKSQEWRRASGAAGNESSPQRTRDGSRTACGQKLASFDVEGGGEMDLRDCPRAAEVRAAVQELHLCRLQIRQHIHDMRRAFHADVRSLDEQRLSYATHPDDTVHVNSMLYALVKVLDKATA</sequence>
<evidence type="ECO:0000256" key="3">
    <source>
        <dbReference type="ARBA" id="ARBA00022989"/>
    </source>
</evidence>
<comment type="subcellular location">
    <subcellularLocation>
        <location evidence="1">Membrane</location>
        <topology evidence="1">Multi-pass membrane protein</topology>
    </subcellularLocation>
</comment>
<feature type="region of interest" description="Disordered" evidence="5">
    <location>
        <begin position="1028"/>
        <end position="1066"/>
    </location>
</feature>
<feature type="compositionally biased region" description="Basic and acidic residues" evidence="5">
    <location>
        <begin position="1127"/>
        <end position="1139"/>
    </location>
</feature>
<gene>
    <name evidence="7" type="ORF">VaNZ11_015402</name>
</gene>
<feature type="non-terminal residue" evidence="7">
    <location>
        <position position="1836"/>
    </location>
</feature>
<feature type="transmembrane region" description="Helical" evidence="6">
    <location>
        <begin position="1279"/>
        <end position="1298"/>
    </location>
</feature>
<comment type="caution">
    <text evidence="7">The sequence shown here is derived from an EMBL/GenBank/DDBJ whole genome shotgun (WGS) entry which is preliminary data.</text>
</comment>
<feature type="region of interest" description="Disordered" evidence="5">
    <location>
        <begin position="476"/>
        <end position="508"/>
    </location>
</feature>
<organism evidence="7 8">
    <name type="scientific">Volvox africanus</name>
    <dbReference type="NCBI Taxonomy" id="51714"/>
    <lineage>
        <taxon>Eukaryota</taxon>
        <taxon>Viridiplantae</taxon>
        <taxon>Chlorophyta</taxon>
        <taxon>core chlorophytes</taxon>
        <taxon>Chlorophyceae</taxon>
        <taxon>CS clade</taxon>
        <taxon>Chlamydomonadales</taxon>
        <taxon>Volvocaceae</taxon>
        <taxon>Volvox</taxon>
    </lineage>
</organism>
<name>A0ABQ5SLI9_9CHLO</name>
<feature type="transmembrane region" description="Helical" evidence="6">
    <location>
        <begin position="180"/>
        <end position="207"/>
    </location>
</feature>
<proteinExistence type="predicted"/>
<evidence type="ECO:0000256" key="4">
    <source>
        <dbReference type="ARBA" id="ARBA00023136"/>
    </source>
</evidence>
<feature type="transmembrane region" description="Helical" evidence="6">
    <location>
        <begin position="122"/>
        <end position="141"/>
    </location>
</feature>
<feature type="transmembrane region" description="Helical" evidence="6">
    <location>
        <begin position="53"/>
        <end position="73"/>
    </location>
</feature>
<feature type="transmembrane region" description="Helical" evidence="6">
    <location>
        <begin position="1360"/>
        <end position="1380"/>
    </location>
</feature>
<keyword evidence="2 6" id="KW-0812">Transmembrane</keyword>
<dbReference type="Proteomes" id="UP001165090">
    <property type="component" value="Unassembled WGS sequence"/>
</dbReference>
<feature type="compositionally biased region" description="Basic and acidic residues" evidence="5">
    <location>
        <begin position="1692"/>
        <end position="1704"/>
    </location>
</feature>
<feature type="compositionally biased region" description="Polar residues" evidence="5">
    <location>
        <begin position="1049"/>
        <end position="1066"/>
    </location>
</feature>
<keyword evidence="4 6" id="KW-0472">Membrane</keyword>
<evidence type="ECO:0000256" key="5">
    <source>
        <dbReference type="SAM" id="MobiDB-lite"/>
    </source>
</evidence>
<dbReference type="PANTHER" id="PTHR31086">
    <property type="entry name" value="ALUMINUM-ACTIVATED MALATE TRANSPORTER 10"/>
    <property type="match status" value="1"/>
</dbReference>
<feature type="region of interest" description="Disordered" evidence="5">
    <location>
        <begin position="1119"/>
        <end position="1142"/>
    </location>
</feature>
<feature type="region of interest" description="Disordered" evidence="5">
    <location>
        <begin position="1497"/>
        <end position="1543"/>
    </location>
</feature>
<feature type="transmembrane region" description="Helical" evidence="6">
    <location>
        <begin position="153"/>
        <end position="174"/>
    </location>
</feature>
<feature type="region of interest" description="Disordered" evidence="5">
    <location>
        <begin position="265"/>
        <end position="343"/>
    </location>
</feature>
<feature type="region of interest" description="Disordered" evidence="5">
    <location>
        <begin position="856"/>
        <end position="892"/>
    </location>
</feature>
<feature type="transmembrane region" description="Helical" evidence="6">
    <location>
        <begin position="85"/>
        <end position="110"/>
    </location>
</feature>
<evidence type="ECO:0000256" key="1">
    <source>
        <dbReference type="ARBA" id="ARBA00004141"/>
    </source>
</evidence>